<keyword evidence="1" id="KW-0472">Membrane</keyword>
<accession>S6TUE0</accession>
<feature type="transmembrane region" description="Helical" evidence="1">
    <location>
        <begin position="6"/>
        <end position="23"/>
    </location>
</feature>
<dbReference type="Proteomes" id="UP000015729">
    <property type="component" value="Unassembled WGS sequence"/>
</dbReference>
<keyword evidence="1" id="KW-0812">Transmembrane</keyword>
<proteinExistence type="predicted"/>
<evidence type="ECO:0000313" key="2">
    <source>
        <dbReference type="EMBL" id="EPN46788.1"/>
    </source>
</evidence>
<organism evidence="2 3">
    <name type="scientific">Pseudomonas syringae pv. actinidiae ICMP 18807</name>
    <dbReference type="NCBI Taxonomy" id="1194404"/>
    <lineage>
        <taxon>Bacteria</taxon>
        <taxon>Pseudomonadati</taxon>
        <taxon>Pseudomonadota</taxon>
        <taxon>Gammaproteobacteria</taxon>
        <taxon>Pseudomonadales</taxon>
        <taxon>Pseudomonadaceae</taxon>
        <taxon>Pseudomonas</taxon>
        <taxon>Pseudomonas syringae</taxon>
    </lineage>
</organism>
<dbReference type="AlphaFoldDB" id="S6TUE0"/>
<evidence type="ECO:0000256" key="1">
    <source>
        <dbReference type="SAM" id="Phobius"/>
    </source>
</evidence>
<name>S6TUE0_PSESF</name>
<protein>
    <submittedName>
        <fullName evidence="2">Uncharacterized protein</fullName>
    </submittedName>
</protein>
<evidence type="ECO:0000313" key="3">
    <source>
        <dbReference type="Proteomes" id="UP000015729"/>
    </source>
</evidence>
<gene>
    <name evidence="2" type="ORF">A244_22978</name>
</gene>
<dbReference type="EMBL" id="AOKG01001607">
    <property type="protein sequence ID" value="EPN46788.1"/>
    <property type="molecule type" value="Genomic_DNA"/>
</dbReference>
<reference evidence="2 3" key="1">
    <citation type="journal article" date="2013" name="PLoS Pathog.">
        <title>Genomic analysis of the Kiwifruit pathogen Pseudomonas syringae pv. actinidiae provides insight into the origins of an emergent plant disease.</title>
        <authorList>
            <person name="McCann H.C."/>
            <person name="Rikkerink E.H."/>
            <person name="Bertels F."/>
            <person name="Fiers M."/>
            <person name="Lu A."/>
            <person name="Rees-George J."/>
            <person name="Andersen M.T."/>
            <person name="Gleave A.P."/>
            <person name="Haubold B."/>
            <person name="Wohlers M.W."/>
            <person name="Guttman D.S."/>
            <person name="Wang P.W."/>
            <person name="Straub C."/>
            <person name="Vanneste J.L."/>
            <person name="Rainey P.B."/>
            <person name="Templeton M.D."/>
        </authorList>
    </citation>
    <scope>NUCLEOTIDE SEQUENCE [LARGE SCALE GENOMIC DNA]</scope>
    <source>
        <strain evidence="2 3">ICMP 18807</strain>
    </source>
</reference>
<sequence>MLWLLLVVAVGVVLVTGVAYLTLRSLAKRRLEHE</sequence>
<keyword evidence="1" id="KW-1133">Transmembrane helix</keyword>
<comment type="caution">
    <text evidence="2">The sequence shown here is derived from an EMBL/GenBank/DDBJ whole genome shotgun (WGS) entry which is preliminary data.</text>
</comment>